<evidence type="ECO:0000313" key="9">
    <source>
        <dbReference type="Proteomes" id="UP000002705"/>
    </source>
</evidence>
<keyword evidence="9" id="KW-1185">Reference proteome</keyword>
<dbReference type="Proteomes" id="UP000002705">
    <property type="component" value="Chromosome 1"/>
</dbReference>
<dbReference type="Gene3D" id="2.160.10.10">
    <property type="entry name" value="Hexapeptide repeat proteins"/>
    <property type="match status" value="1"/>
</dbReference>
<organism evidence="8 9">
    <name type="scientific">Burkholderia lata (strain ATCC 17760 / DSM 23089 / LMG 22485 / NCIMB 9086 / R18194 / 383)</name>
    <dbReference type="NCBI Taxonomy" id="482957"/>
    <lineage>
        <taxon>Bacteria</taxon>
        <taxon>Pseudomonadati</taxon>
        <taxon>Pseudomonadota</taxon>
        <taxon>Betaproteobacteria</taxon>
        <taxon>Burkholderiales</taxon>
        <taxon>Burkholderiaceae</taxon>
        <taxon>Burkholderia</taxon>
        <taxon>Burkholderia cepacia complex</taxon>
    </lineage>
</organism>
<dbReference type="GO" id="GO:0008374">
    <property type="term" value="F:O-acyltransferase activity"/>
    <property type="evidence" value="ECO:0007669"/>
    <property type="project" value="TreeGrafter"/>
</dbReference>
<evidence type="ECO:0000256" key="2">
    <source>
        <dbReference type="ARBA" id="ARBA00022458"/>
    </source>
</evidence>
<gene>
    <name evidence="8" type="ordered locus">Bcep18194_A6294</name>
</gene>
<dbReference type="FunFam" id="2.160.10.10:FF:000025">
    <property type="entry name" value="Hexapeptide-repeat containing-acetyltransferase"/>
    <property type="match status" value="1"/>
</dbReference>
<dbReference type="CDD" id="cd03357">
    <property type="entry name" value="LbH_MAT_GAT"/>
    <property type="match status" value="1"/>
</dbReference>
<protein>
    <recommendedName>
        <fullName evidence="7">Nodulation protein L</fullName>
    </recommendedName>
</protein>
<dbReference type="InterPro" id="IPR001451">
    <property type="entry name" value="Hexapep"/>
</dbReference>
<keyword evidence="4" id="KW-0677">Repeat</keyword>
<keyword evidence="5 8" id="KW-0012">Acyltransferase</keyword>
<dbReference type="InterPro" id="IPR018357">
    <property type="entry name" value="Hexapep_transf_CS"/>
</dbReference>
<evidence type="ECO:0000313" key="8">
    <source>
        <dbReference type="EMBL" id="ABB09888.1"/>
    </source>
</evidence>
<comment type="similarity">
    <text evidence="1">Belongs to the transferase hexapeptide repeat family.</text>
</comment>
<evidence type="ECO:0000256" key="7">
    <source>
        <dbReference type="ARBA" id="ARBA00067695"/>
    </source>
</evidence>
<dbReference type="AlphaFoldDB" id="Q39CC8"/>
<comment type="function">
    <text evidence="6">Acetyltransferase implicated in the O-acetylation of Nod factors.</text>
</comment>
<proteinExistence type="inferred from homology"/>
<reference evidence="8" key="1">
    <citation type="submission" date="2009-01" db="EMBL/GenBank/DDBJ databases">
        <title>Complete sequence of chromosome 1 of Burkholderia sp. 383.</title>
        <authorList>
            <consortium name="US DOE Joint Genome Institute"/>
            <person name="Copeland A."/>
            <person name="Lucas S."/>
            <person name="Lapidus A."/>
            <person name="Barry K."/>
            <person name="Detter J.C."/>
            <person name="Glavina T."/>
            <person name="Hammon N."/>
            <person name="Israni S."/>
            <person name="Pitluck S."/>
            <person name="Chain P."/>
            <person name="Malfatti S."/>
            <person name="Shin M."/>
            <person name="Vergez L."/>
            <person name="Schmutz J."/>
            <person name="Larimer F."/>
            <person name="Land M."/>
            <person name="Kyrpides N."/>
            <person name="Lykidis A."/>
            <person name="Richardson P."/>
        </authorList>
    </citation>
    <scope>NUCLEOTIDE SEQUENCE</scope>
    <source>
        <strain evidence="8">383</strain>
    </source>
</reference>
<evidence type="ECO:0000256" key="4">
    <source>
        <dbReference type="ARBA" id="ARBA00022737"/>
    </source>
</evidence>
<dbReference type="EMBL" id="CP000151">
    <property type="protein sequence ID" value="ABB09888.1"/>
    <property type="molecule type" value="Genomic_DNA"/>
</dbReference>
<dbReference type="InterPro" id="IPR051159">
    <property type="entry name" value="Hexapeptide_acetyltransf"/>
</dbReference>
<evidence type="ECO:0000256" key="3">
    <source>
        <dbReference type="ARBA" id="ARBA00022679"/>
    </source>
</evidence>
<name>Q39CC8_BURL3</name>
<dbReference type="Pfam" id="PF14602">
    <property type="entry name" value="Hexapep_2"/>
    <property type="match status" value="1"/>
</dbReference>
<sequence>MGDNSRMANDDRITIIPRRTPESAAMVAEVKRAMSIAVRINRLTFDDAAEVRTLFGELIGTQVDDGFVLIPPFHATGGTGMKIGRNVFVNQNCTFYDLGGLEIGDDVMIGPNVSLITSGHPVEPSRRHDAVIAKPIVIGRNVWIGAGATIIGGVTVGENSVVAAGAVVTRDVPPNVLVGGNPAAVIRSIDE</sequence>
<dbReference type="HOGENOM" id="CLU_051638_3_4_4"/>
<dbReference type="KEGG" id="bur:Bcep18194_A6294"/>
<dbReference type="PANTHER" id="PTHR23416">
    <property type="entry name" value="SIALIC ACID SYNTHASE-RELATED"/>
    <property type="match status" value="1"/>
</dbReference>
<dbReference type="SUPFAM" id="SSF51161">
    <property type="entry name" value="Trimeric LpxA-like enzymes"/>
    <property type="match status" value="1"/>
</dbReference>
<dbReference type="PANTHER" id="PTHR23416:SF23">
    <property type="entry name" value="ACETYLTRANSFERASE C18B11.09C-RELATED"/>
    <property type="match status" value="1"/>
</dbReference>
<keyword evidence="3 8" id="KW-0808">Transferase</keyword>
<evidence type="ECO:0000256" key="1">
    <source>
        <dbReference type="ARBA" id="ARBA00007274"/>
    </source>
</evidence>
<evidence type="ECO:0000256" key="5">
    <source>
        <dbReference type="ARBA" id="ARBA00023315"/>
    </source>
</evidence>
<dbReference type="PATRIC" id="fig|482957.22.peg.3313"/>
<dbReference type="InterPro" id="IPR011004">
    <property type="entry name" value="Trimer_LpxA-like_sf"/>
</dbReference>
<evidence type="ECO:0000256" key="6">
    <source>
        <dbReference type="ARBA" id="ARBA00055587"/>
    </source>
</evidence>
<dbReference type="PROSITE" id="PS00101">
    <property type="entry name" value="HEXAPEP_TRANSFERASES"/>
    <property type="match status" value="1"/>
</dbReference>
<keyword evidence="2" id="KW-0536">Nodulation</keyword>
<dbReference type="Pfam" id="PF00132">
    <property type="entry name" value="Hexapep"/>
    <property type="match status" value="1"/>
</dbReference>
<accession>Q39CC8</accession>